<name>B0MVK9_9BACT</name>
<keyword evidence="2" id="KW-1185">Reference proteome</keyword>
<reference evidence="1" key="1">
    <citation type="submission" date="2007-10" db="EMBL/GenBank/DDBJ databases">
        <authorList>
            <person name="Fulton L."/>
            <person name="Clifton S."/>
            <person name="Fulton B."/>
            <person name="Xu J."/>
            <person name="Minx P."/>
            <person name="Pepin K.H."/>
            <person name="Johnson M."/>
            <person name="Thiruvilangam P."/>
            <person name="Bhonagiri V."/>
            <person name="Nash W.E."/>
            <person name="Mardis E.R."/>
            <person name="Wilson R.K."/>
        </authorList>
    </citation>
    <scope>NUCLEOTIDE SEQUENCE [LARGE SCALE GENOMIC DNA]</scope>
    <source>
        <strain evidence="1">DSM 17216</strain>
    </source>
</reference>
<evidence type="ECO:0000313" key="2">
    <source>
        <dbReference type="Proteomes" id="UP000005819"/>
    </source>
</evidence>
<dbReference type="EMBL" id="ABFK02000017">
    <property type="protein sequence ID" value="EDS04075.1"/>
    <property type="molecule type" value="Genomic_DNA"/>
</dbReference>
<reference evidence="1" key="2">
    <citation type="submission" date="2013-09" db="EMBL/GenBank/DDBJ databases">
        <title>Draft genome sequence of Alistipes putredinis (DSM 17216).</title>
        <authorList>
            <person name="Sudarsanam P."/>
            <person name="Ley R."/>
            <person name="Guruge J."/>
            <person name="Turnbaugh P.J."/>
            <person name="Mahowald M."/>
            <person name="Liep D."/>
            <person name="Gordon J."/>
        </authorList>
    </citation>
    <scope>NUCLEOTIDE SEQUENCE</scope>
    <source>
        <strain evidence="1">DSM 17216</strain>
    </source>
</reference>
<accession>B0MVK9</accession>
<comment type="caution">
    <text evidence="1">The sequence shown here is derived from an EMBL/GenBank/DDBJ whole genome shotgun (WGS) entry which is preliminary data.</text>
</comment>
<proteinExistence type="predicted"/>
<organism evidence="1 2">
    <name type="scientific">Alistipes putredinis DSM 17216</name>
    <dbReference type="NCBI Taxonomy" id="445970"/>
    <lineage>
        <taxon>Bacteria</taxon>
        <taxon>Pseudomonadati</taxon>
        <taxon>Bacteroidota</taxon>
        <taxon>Bacteroidia</taxon>
        <taxon>Bacteroidales</taxon>
        <taxon>Rikenellaceae</taxon>
        <taxon>Alistipes</taxon>
    </lineage>
</organism>
<dbReference type="AlphaFoldDB" id="B0MVK9"/>
<dbReference type="Proteomes" id="UP000005819">
    <property type="component" value="Unassembled WGS sequence"/>
</dbReference>
<evidence type="ECO:0000313" key="1">
    <source>
        <dbReference type="EMBL" id="EDS04075.1"/>
    </source>
</evidence>
<gene>
    <name evidence="1" type="ORF">ALIPUT_01138</name>
</gene>
<dbReference type="HOGENOM" id="CLU_2949968_0_0_10"/>
<protein>
    <submittedName>
        <fullName evidence="1">Uncharacterized protein</fullName>
    </submittedName>
</protein>
<sequence length="59" mass="7036">MFDTPFVFVVEAPEHACSKKQIKKDTTNLVRIQTSLFSIKLQFFEKFRIHKQKNYTEKA</sequence>